<dbReference type="AlphaFoldDB" id="A0A517PV81"/>
<evidence type="ECO:0000259" key="2">
    <source>
        <dbReference type="Pfam" id="PF24740"/>
    </source>
</evidence>
<evidence type="ECO:0000313" key="4">
    <source>
        <dbReference type="Proteomes" id="UP000320421"/>
    </source>
</evidence>
<feature type="region of interest" description="Disordered" evidence="1">
    <location>
        <begin position="122"/>
        <end position="153"/>
    </location>
</feature>
<accession>A0A517PV81</accession>
<feature type="domain" description="DUF7691" evidence="2">
    <location>
        <begin position="113"/>
        <end position="285"/>
    </location>
</feature>
<reference evidence="3 4" key="1">
    <citation type="submission" date="2019-02" db="EMBL/GenBank/DDBJ databases">
        <title>Deep-cultivation of Planctomycetes and their phenomic and genomic characterization uncovers novel biology.</title>
        <authorList>
            <person name="Wiegand S."/>
            <person name="Jogler M."/>
            <person name="Boedeker C."/>
            <person name="Pinto D."/>
            <person name="Vollmers J."/>
            <person name="Rivas-Marin E."/>
            <person name="Kohn T."/>
            <person name="Peeters S.H."/>
            <person name="Heuer A."/>
            <person name="Rast P."/>
            <person name="Oberbeckmann S."/>
            <person name="Bunk B."/>
            <person name="Jeske O."/>
            <person name="Meyerdierks A."/>
            <person name="Storesund J.E."/>
            <person name="Kallscheuer N."/>
            <person name="Luecker S."/>
            <person name="Lage O.M."/>
            <person name="Pohl T."/>
            <person name="Merkel B.J."/>
            <person name="Hornburger P."/>
            <person name="Mueller R.-W."/>
            <person name="Bruemmer F."/>
            <person name="Labrenz M."/>
            <person name="Spormann A.M."/>
            <person name="Op den Camp H."/>
            <person name="Overmann J."/>
            <person name="Amann R."/>
            <person name="Jetten M.S.M."/>
            <person name="Mascher T."/>
            <person name="Medema M.H."/>
            <person name="Devos D.P."/>
            <person name="Kaster A.-K."/>
            <person name="Ovreas L."/>
            <person name="Rohde M."/>
            <person name="Galperin M.Y."/>
            <person name="Jogler C."/>
        </authorList>
    </citation>
    <scope>NUCLEOTIDE SEQUENCE [LARGE SCALE GENOMIC DNA]</scope>
    <source>
        <strain evidence="3 4">HG66A1</strain>
    </source>
</reference>
<proteinExistence type="predicted"/>
<dbReference type="Proteomes" id="UP000320421">
    <property type="component" value="Chromosome"/>
</dbReference>
<evidence type="ECO:0000256" key="1">
    <source>
        <dbReference type="SAM" id="MobiDB-lite"/>
    </source>
</evidence>
<dbReference type="Pfam" id="PF24740">
    <property type="entry name" value="DUF7691"/>
    <property type="match status" value="1"/>
</dbReference>
<dbReference type="RefSeq" id="WP_145190467.1">
    <property type="nucleotide sequence ID" value="NZ_CP036266.1"/>
</dbReference>
<gene>
    <name evidence="3" type="ORF">HG66A1_51030</name>
</gene>
<keyword evidence="4" id="KW-1185">Reference proteome</keyword>
<organism evidence="3 4">
    <name type="scientific">Gimesia chilikensis</name>
    <dbReference type="NCBI Taxonomy" id="2605989"/>
    <lineage>
        <taxon>Bacteria</taxon>
        <taxon>Pseudomonadati</taxon>
        <taxon>Planctomycetota</taxon>
        <taxon>Planctomycetia</taxon>
        <taxon>Planctomycetales</taxon>
        <taxon>Planctomycetaceae</taxon>
        <taxon>Gimesia</taxon>
    </lineage>
</organism>
<name>A0A517PV81_9PLAN</name>
<feature type="compositionally biased region" description="Polar residues" evidence="1">
    <location>
        <begin position="124"/>
        <end position="140"/>
    </location>
</feature>
<feature type="compositionally biased region" description="Acidic residues" evidence="1">
    <location>
        <begin position="143"/>
        <end position="152"/>
    </location>
</feature>
<dbReference type="OrthoDB" id="292401at2"/>
<dbReference type="EMBL" id="CP036266">
    <property type="protein sequence ID" value="QDT23286.1"/>
    <property type="molecule type" value="Genomic_DNA"/>
</dbReference>
<dbReference type="InterPro" id="IPR056108">
    <property type="entry name" value="DUF7691"/>
</dbReference>
<sequence length="285" mass="32023">MGYSTRLYAVEFDTLNDAIGSCDQLLLKRLQEVNKQVDEPLAEVDLHGDVTLRITKEGQILFNDQPMSLDELSQAILALESGSLEVVMEAPWTKTHEAVTLANNETIPKSGLERVITRFESDDPQFTQNLDQTPQITWSRNEADDDETDDDTSYQPAFDISEEILSDLVSGNLNQSGAEHGYALEIMCYTLGKLLPDDDLIGDLEPLELDTPLQQPRIPVPLKEYNDFPVISFLTAEEVAAEFQRLSRLNLEFPSDEDIEEAREAFFECIKTAAGQKLGVMAFYH</sequence>
<evidence type="ECO:0000313" key="3">
    <source>
        <dbReference type="EMBL" id="QDT23286.1"/>
    </source>
</evidence>
<protein>
    <recommendedName>
        <fullName evidence="2">DUF7691 domain-containing protein</fullName>
    </recommendedName>
</protein>